<protein>
    <recommendedName>
        <fullName evidence="3">DUF4015 domain-containing protein</fullName>
    </recommendedName>
</protein>
<dbReference type="Proteomes" id="UP001082703">
    <property type="component" value="Unassembled WGS sequence"/>
</dbReference>
<dbReference type="RefSeq" id="WP_268059224.1">
    <property type="nucleotide sequence ID" value="NZ_JAPOHA010000017.1"/>
</dbReference>
<evidence type="ECO:0008006" key="3">
    <source>
        <dbReference type="Google" id="ProtNLM"/>
    </source>
</evidence>
<evidence type="ECO:0000313" key="2">
    <source>
        <dbReference type="Proteomes" id="UP001082703"/>
    </source>
</evidence>
<name>A0ABT4BWB6_9FIRM</name>
<gene>
    <name evidence="1" type="ORF">OUY18_13110</name>
</gene>
<accession>A0ABT4BWB6</accession>
<dbReference type="EMBL" id="JAPOHA010000017">
    <property type="protein sequence ID" value="MCY1715187.1"/>
    <property type="molecule type" value="Genomic_DNA"/>
</dbReference>
<proteinExistence type="predicted"/>
<reference evidence="1 2" key="1">
    <citation type="submission" date="2022-11" db="EMBL/GenBank/DDBJ databases">
        <authorList>
            <person name="Caiyu Z."/>
        </authorList>
    </citation>
    <scope>NUCLEOTIDE SEQUENCE [LARGE SCALE GENOMIC DNA]</scope>
    <source>
        <strain evidence="1 2">YR-4</strain>
    </source>
</reference>
<comment type="caution">
    <text evidence="1">The sequence shown here is derived from an EMBL/GenBank/DDBJ whole genome shotgun (WGS) entry which is preliminary data.</text>
</comment>
<sequence>MKYLVQAFTGGFHDCRVTAERLLERIRCADDLLDTEGVILGWSFDRSLYQPALEELHKRGKRGYLWLPVFSEVSGAAKSVPAVDYNGNPHAAAKVIQGEDFTFVCPSNPVNIENVQKIYRERFDGFAFDGVFLDKIRFSSFGNGFSPAMGCFCESCRQRYQKAGIDSAELKERMNRKDKSFLLPYKQENGRYLFTDILINKFYKERSAVITDAVKELADFFHRLGLQVGLDVYAPLFSYFVGQDVEALSRSADFIKPMIYRVTDAPAGIPYEAGCMEREFRGNGCEFAGVLEKLWHTADLCSAVSLQYQLKALSNVHCPLYTGFEINAKPDICHTNPDYIRQTVEVLKSQGAEQAVLSWDILSDTRNHLELLAQGGK</sequence>
<organism evidence="1 2">
    <name type="scientific">Caproiciproducens galactitolivorans</name>
    <dbReference type="NCBI Taxonomy" id="642589"/>
    <lineage>
        <taxon>Bacteria</taxon>
        <taxon>Bacillati</taxon>
        <taxon>Bacillota</taxon>
        <taxon>Clostridia</taxon>
        <taxon>Eubacteriales</taxon>
        <taxon>Acutalibacteraceae</taxon>
        <taxon>Caproiciproducens</taxon>
    </lineage>
</organism>
<dbReference type="Gene3D" id="3.20.20.80">
    <property type="entry name" value="Glycosidases"/>
    <property type="match status" value="1"/>
</dbReference>
<keyword evidence="2" id="KW-1185">Reference proteome</keyword>
<evidence type="ECO:0000313" key="1">
    <source>
        <dbReference type="EMBL" id="MCY1715187.1"/>
    </source>
</evidence>